<dbReference type="InterPro" id="IPR013937">
    <property type="entry name" value="Sorting_nexin_C"/>
</dbReference>
<evidence type="ECO:0000259" key="6">
    <source>
        <dbReference type="PROSITE" id="PS51207"/>
    </source>
</evidence>
<dbReference type="Pfam" id="PF00615">
    <property type="entry name" value="RGS"/>
    <property type="match status" value="1"/>
</dbReference>
<sequence>MWLDTNSDGQLRASWHALVLIGIVGLALSQVWLYTIHIFLGSLTGICLVTYVVSHRPKVKPKKDLSSRFPRLAFTSESAWSNEIRKLSKSSTKDSEELLFSSSAAISGTLEKILESVTTSFIDSWFTHITSDRSFPLELQHQLRITIRLLAQRLDDLDLAEFVVLRVLPLVTEHFVNFQKAEEIVMNRQNVILNRSLTSSSDLDYVVASNYNKGKLHPVIKLKNVDLDSLRKEYISAKVGRLLPVLFSNQEISSPPVFVLLREILTCCVLHPCLSLLSEPDFWNQTIVSSAGKVVRDQDQVKQFMTVLDKHSKNRPVDTLTLKRLALSTDNVEFKEIIKDVKHCKSIFELKQYRYYLSLEINKSIRELETRQTSNYDLWKIYSKRLQILKQETNNSISQLSQKADLLKSSEDSTNFNPSTIPRNYLEMKIDFLQILNNPSLLSFFMEFMERRNRTVLLQFWLTVNGINDPLDTLNTEDSLFPKTDAIEDDTAHLGQTKDIISIYNQFFQEKLLKINQDTFETVSEFVKSCDGDEVDVHLFTLARKSVLILQKEVFKRMNRTDLIAFKQSEIFLKLLATEEFKTSDDYDRSGLDSEDLASSSHNLDSIMPTKQTEDTVLKAVEEALNEIMTQREKIPMTAIGSEGSSPGSSVADLPKNGRLLTPDLQREVFGMDSSTLFSEIGENDKLFDSDTENDEDEDDEDDRLSVGSVSLAQSQGLTVAAPGDLNLSEEIAKLSKDVERLEQQESILEPLINKAMLTNNQAELKILKRSKLGLQREIQMKDLQRQQYIVQENDNSLFGKSKVSIQSFISDVENDKGKEFILYIIEVQRLSTKDPSVVTAGWVIARRFSQFYKLNEYLKSKYPEVKDLPFPSRKVVLKFQQKSLVEERKNQLEQYLQKLIQMSDVCSDRLFRSFLSSKVFSLELNASLKSETKVNNNRKNIANKIYSRISATNGLLMLPATFASGFGGSSDDKNGDKSYDEKFKEMRQELTSFDNDEGNDNESVPFVRPICDFLTAVFSFGPAARNGWLRGRAVLVVLQQLLGSTIEKIARDYIGLLKGKVFINECLTLVKDKLWPNGDGNFRQSGIPRNQAEKTQTRQEAKVLLEQMIVENCSKLFGLSHSKLASNLFMRMLQNEILNVHLVYEIFDELLRELFPDVLEE</sequence>
<dbReference type="PROSITE" id="PS50132">
    <property type="entry name" value="RGS"/>
    <property type="match status" value="1"/>
</dbReference>
<dbReference type="Gene3D" id="3.30.1520.10">
    <property type="entry name" value="Phox-like domain"/>
    <property type="match status" value="1"/>
</dbReference>
<feature type="transmembrane region" description="Helical" evidence="3">
    <location>
        <begin position="12"/>
        <end position="28"/>
    </location>
</feature>
<dbReference type="STRING" id="1382522.W6MKM1"/>
<evidence type="ECO:0000256" key="3">
    <source>
        <dbReference type="SAM" id="Phobius"/>
    </source>
</evidence>
<dbReference type="RefSeq" id="XP_022458550.1">
    <property type="nucleotide sequence ID" value="XM_022602779.1"/>
</dbReference>
<dbReference type="InterPro" id="IPR001683">
    <property type="entry name" value="PX_dom"/>
</dbReference>
<keyword evidence="3" id="KW-1133">Transmembrane helix</keyword>
<evidence type="ECO:0000313" key="7">
    <source>
        <dbReference type="EMBL" id="CDK26548.1"/>
    </source>
</evidence>
<dbReference type="GO" id="GO:0035091">
    <property type="term" value="F:phosphatidylinositol binding"/>
    <property type="evidence" value="ECO:0007669"/>
    <property type="project" value="InterPro"/>
</dbReference>
<dbReference type="GeneID" id="34519938"/>
<dbReference type="InterPro" id="IPR036871">
    <property type="entry name" value="PX_dom_sf"/>
</dbReference>
<dbReference type="HOGENOM" id="CLU_002131_1_0_1"/>
<feature type="domain" description="RGS" evidence="4">
    <location>
        <begin position="431"/>
        <end position="576"/>
    </location>
</feature>
<name>W6MKM1_9ASCO</name>
<keyword evidence="3" id="KW-0812">Transmembrane</keyword>
<dbReference type="SMART" id="SM00315">
    <property type="entry name" value="RGS"/>
    <property type="match status" value="1"/>
</dbReference>
<dbReference type="Pfam" id="PF00787">
    <property type="entry name" value="PX"/>
    <property type="match status" value="1"/>
</dbReference>
<dbReference type="PROSITE" id="PS50195">
    <property type="entry name" value="PX"/>
    <property type="match status" value="1"/>
</dbReference>
<dbReference type="Gene3D" id="1.10.167.10">
    <property type="entry name" value="Regulator of G-protein Signalling 4, domain 2"/>
    <property type="match status" value="1"/>
</dbReference>
<dbReference type="PANTHER" id="PTHR22775:SF3">
    <property type="entry name" value="SORTING NEXIN-13"/>
    <property type="match status" value="1"/>
</dbReference>
<evidence type="ECO:0000256" key="1">
    <source>
        <dbReference type="ARBA" id="ARBA00010883"/>
    </source>
</evidence>
<keyword evidence="3" id="KW-0472">Membrane</keyword>
<dbReference type="OrthoDB" id="120967at2759"/>
<feature type="compositionally biased region" description="Acidic residues" evidence="2">
    <location>
        <begin position="690"/>
        <end position="703"/>
    </location>
</feature>
<dbReference type="AlphaFoldDB" id="W6MKM1"/>
<dbReference type="InterPro" id="IPR036305">
    <property type="entry name" value="RGS_sf"/>
</dbReference>
<protein>
    <recommendedName>
        <fullName evidence="9">PXA domain-containing protein</fullName>
    </recommendedName>
</protein>
<dbReference type="Pfam" id="PF08628">
    <property type="entry name" value="Nexin_C"/>
    <property type="match status" value="1"/>
</dbReference>
<dbReference type="SMART" id="SM00312">
    <property type="entry name" value="PX"/>
    <property type="match status" value="1"/>
</dbReference>
<evidence type="ECO:0000256" key="2">
    <source>
        <dbReference type="SAM" id="MobiDB-lite"/>
    </source>
</evidence>
<dbReference type="EMBL" id="HG793127">
    <property type="protein sequence ID" value="CDK26548.1"/>
    <property type="molecule type" value="Genomic_DNA"/>
</dbReference>
<comment type="similarity">
    <text evidence="1">Belongs to the sorting nexin family.</text>
</comment>
<dbReference type="SUPFAM" id="SSF64268">
    <property type="entry name" value="PX domain"/>
    <property type="match status" value="1"/>
</dbReference>
<dbReference type="SUPFAM" id="SSF48097">
    <property type="entry name" value="Regulator of G-protein signaling, RGS"/>
    <property type="match status" value="1"/>
</dbReference>
<evidence type="ECO:0000259" key="5">
    <source>
        <dbReference type="PROSITE" id="PS50195"/>
    </source>
</evidence>
<feature type="region of interest" description="Disordered" evidence="2">
    <location>
        <begin position="585"/>
        <end position="606"/>
    </location>
</feature>
<evidence type="ECO:0000259" key="4">
    <source>
        <dbReference type="PROSITE" id="PS50132"/>
    </source>
</evidence>
<gene>
    <name evidence="7" type="ORF">KUCA_T00002520001</name>
</gene>
<evidence type="ECO:0008006" key="9">
    <source>
        <dbReference type="Google" id="ProtNLM"/>
    </source>
</evidence>
<dbReference type="PROSITE" id="PS51207">
    <property type="entry name" value="PXA"/>
    <property type="match status" value="1"/>
</dbReference>
<reference evidence="7" key="1">
    <citation type="submission" date="2013-12" db="EMBL/GenBank/DDBJ databases">
        <authorList>
            <person name="Genoscope - CEA"/>
        </authorList>
    </citation>
    <scope>NUCLEOTIDE SEQUENCE</scope>
    <source>
        <strain evidence="7">CBS 1993</strain>
    </source>
</reference>
<organism evidence="7 8">
    <name type="scientific">Kuraishia capsulata CBS 1993</name>
    <dbReference type="NCBI Taxonomy" id="1382522"/>
    <lineage>
        <taxon>Eukaryota</taxon>
        <taxon>Fungi</taxon>
        <taxon>Dikarya</taxon>
        <taxon>Ascomycota</taxon>
        <taxon>Saccharomycotina</taxon>
        <taxon>Pichiomycetes</taxon>
        <taxon>Pichiales</taxon>
        <taxon>Pichiaceae</taxon>
        <taxon>Kuraishia</taxon>
    </lineage>
</organism>
<dbReference type="PANTHER" id="PTHR22775">
    <property type="entry name" value="SORTING NEXIN"/>
    <property type="match status" value="1"/>
</dbReference>
<feature type="domain" description="PX" evidence="5">
    <location>
        <begin position="802"/>
        <end position="923"/>
    </location>
</feature>
<accession>W6MKM1</accession>
<feature type="domain" description="PXA" evidence="6">
    <location>
        <begin position="103"/>
        <end position="295"/>
    </location>
</feature>
<proteinExistence type="inferred from homology"/>
<evidence type="ECO:0000313" key="8">
    <source>
        <dbReference type="Proteomes" id="UP000019384"/>
    </source>
</evidence>
<keyword evidence="8" id="KW-1185">Reference proteome</keyword>
<feature type="region of interest" description="Disordered" evidence="2">
    <location>
        <begin position="681"/>
        <end position="706"/>
    </location>
</feature>
<dbReference type="Proteomes" id="UP000019384">
    <property type="component" value="Unassembled WGS sequence"/>
</dbReference>
<dbReference type="InterPro" id="IPR016137">
    <property type="entry name" value="RGS"/>
</dbReference>
<dbReference type="InterPro" id="IPR044926">
    <property type="entry name" value="RGS_subdomain_2"/>
</dbReference>
<dbReference type="SMART" id="SM00313">
    <property type="entry name" value="PXA"/>
    <property type="match status" value="1"/>
</dbReference>
<dbReference type="InterPro" id="IPR003114">
    <property type="entry name" value="Phox_assoc"/>
</dbReference>
<dbReference type="CDD" id="cd06876">
    <property type="entry name" value="PX_MDM1p"/>
    <property type="match status" value="1"/>
</dbReference>
<reference evidence="7" key="2">
    <citation type="submission" date="2014-02" db="EMBL/GenBank/DDBJ databases">
        <title>Complete DNA sequence of /Kuraishia capsulata/ illustrates novel genomic features among budding yeasts (/Saccharomycotina/).</title>
        <authorList>
            <person name="Morales L."/>
            <person name="Noel B."/>
            <person name="Porcel B."/>
            <person name="Marcet-Houben M."/>
            <person name="Hullo M-F."/>
            <person name="Sacerdot C."/>
            <person name="Tekaia F."/>
            <person name="Leh-Louis V."/>
            <person name="Despons L."/>
            <person name="Khanna V."/>
            <person name="Aury J-M."/>
            <person name="Barbe V."/>
            <person name="Couloux A."/>
            <person name="Labadie K."/>
            <person name="Pelletier E."/>
            <person name="Souciet J-L."/>
            <person name="Boekhout T."/>
            <person name="Gabaldon T."/>
            <person name="Wincker P."/>
            <person name="Dujon B."/>
        </authorList>
    </citation>
    <scope>NUCLEOTIDE SEQUENCE</scope>
    <source>
        <strain evidence="7">CBS 1993</strain>
    </source>
</reference>
<dbReference type="Pfam" id="PF02194">
    <property type="entry name" value="PXA"/>
    <property type="match status" value="1"/>
</dbReference>